<keyword evidence="1" id="KW-0812">Transmembrane</keyword>
<feature type="transmembrane region" description="Helical" evidence="1">
    <location>
        <begin position="361"/>
        <end position="381"/>
    </location>
</feature>
<dbReference type="RefSeq" id="WP_136863474.1">
    <property type="nucleotide sequence ID" value="NZ_SWCJ01000007.1"/>
</dbReference>
<dbReference type="AlphaFoldDB" id="A0A4U1BMD0"/>
<feature type="transmembrane region" description="Helical" evidence="1">
    <location>
        <begin position="858"/>
        <end position="877"/>
    </location>
</feature>
<comment type="caution">
    <text evidence="2">The sequence shown here is derived from an EMBL/GenBank/DDBJ whole genome shotgun (WGS) entry which is preliminary data.</text>
</comment>
<dbReference type="InterPro" id="IPR001036">
    <property type="entry name" value="Acrflvin-R"/>
</dbReference>
<protein>
    <submittedName>
        <fullName evidence="2">Efflux RND transporter permease subunit</fullName>
    </submittedName>
</protein>
<dbReference type="Gene3D" id="3.30.70.1320">
    <property type="entry name" value="Multidrug efflux transporter AcrB pore domain like"/>
    <property type="match status" value="1"/>
</dbReference>
<feature type="transmembrane region" description="Helical" evidence="1">
    <location>
        <begin position="984"/>
        <end position="1010"/>
    </location>
</feature>
<feature type="transmembrane region" description="Helical" evidence="1">
    <location>
        <begin position="910"/>
        <end position="931"/>
    </location>
</feature>
<organism evidence="2 3">
    <name type="scientific">Ferrimonas aestuarii</name>
    <dbReference type="NCBI Taxonomy" id="2569539"/>
    <lineage>
        <taxon>Bacteria</taxon>
        <taxon>Pseudomonadati</taxon>
        <taxon>Pseudomonadota</taxon>
        <taxon>Gammaproteobacteria</taxon>
        <taxon>Alteromonadales</taxon>
        <taxon>Ferrimonadaceae</taxon>
        <taxon>Ferrimonas</taxon>
    </lineage>
</organism>
<dbReference type="InterPro" id="IPR027463">
    <property type="entry name" value="AcrB_DN_DC_subdom"/>
</dbReference>
<accession>A0A4U1BMD0</accession>
<name>A0A4U1BMD0_9GAMM</name>
<feature type="transmembrane region" description="Helical" evidence="1">
    <location>
        <begin position="431"/>
        <end position="451"/>
    </location>
</feature>
<dbReference type="Pfam" id="PF00873">
    <property type="entry name" value="ACR_tran"/>
    <property type="match status" value="1"/>
</dbReference>
<dbReference type="GO" id="GO:0005886">
    <property type="term" value="C:plasma membrane"/>
    <property type="evidence" value="ECO:0007669"/>
    <property type="project" value="TreeGrafter"/>
</dbReference>
<feature type="transmembrane region" description="Helical" evidence="1">
    <location>
        <begin position="463"/>
        <end position="485"/>
    </location>
</feature>
<keyword evidence="1" id="KW-0472">Membrane</keyword>
<dbReference type="Gene3D" id="3.30.70.1440">
    <property type="entry name" value="Multidrug efflux transporter AcrB pore domain"/>
    <property type="match status" value="1"/>
</dbReference>
<dbReference type="EMBL" id="SWCJ01000007">
    <property type="protein sequence ID" value="TKB54674.1"/>
    <property type="molecule type" value="Genomic_DNA"/>
</dbReference>
<evidence type="ECO:0000313" key="3">
    <source>
        <dbReference type="Proteomes" id="UP000305675"/>
    </source>
</evidence>
<evidence type="ECO:0000313" key="2">
    <source>
        <dbReference type="EMBL" id="TKB54674.1"/>
    </source>
</evidence>
<gene>
    <name evidence="2" type="ORF">FCL42_11005</name>
</gene>
<proteinExistence type="predicted"/>
<sequence length="1038" mass="112969">MIKALVENPRVIVLMTALLLVTGLSALKNLPQTEDPNLTNRVAAVVTPYPGATAERVEALLTEPLEAQLRQLDEIKNLTSTSRPGISVITIELQDRIIDAQPVWTRARDLVNDVAPSLPQGSGTPSLDDQLAYAFTRIFAVQWQGPTQTDGTVLGRYAQELASRLRLIPGTDFAKVFGELEEEILVSIDDAELFALGLSIDDLANQLQAADSKTASGNLEGNRIRAQLEVDGELVSLNRIREVPLRPGDELNTLRVMDVASVSRSGKWPPEEYVINEGQQAVLVAVRMLPDARIDIWSNHVEETLAGFSPLLAGNVEVRTLFDQHGYTDIRLAELVNNLGLGFVLILSVLFVTLGWRSAMLVAFSLPITVLFTLFGMQLYGLPIHQMSVTGLVVALGIMVDNAIVVVDAIGQRRSRGMSAVDAVSATLTQFWLPLLSSTLTTILAFAPIFLMPGPAGEFVGGIALAVSFALAGSYFISLTVIAGLGGRFIRPREQQGWWSQGITLPWLGRALRQTLAIALAWPKLTLVAMFLTPATGFWAAGQMTEQFFPTADRDMFHIEVFMPQHASLPNTLEQVQQLDAWLSQQPGIEQTTWTFGRNAPSFYYNLMQRRRGAANYAQGMITATDFEQADRLIPELQRTLEQRHPEMQILVRKLEQGPPFNAPIELRVYGPELDRLTQLGDELRLLLNRQPEITQTRATLLSGAARVKLDIDEEASLANGLALSQISRQLQASMDGVQGGSVLEGVENLPVRVRLNAQDRNQAADIGSIQLIGQHANMLPLSAVAQMRIESGRAAIPRRNGQRINTIEGYLTAGILPSKVLNQIELDLAEFQQRLPAGYTLEIGGESAKRDQAVSKLMSSVTIIMVLLISVVVMSFNSFKLTTIILASAGQSAGLGLLSVYLMGYPFGFNVIIALMGLAGLAINAAIVILSELQENEQAQQGKPQAIIDTVVGCGRHIGSTTITTFGGFLPLILSGGGFWPPFAVAIAGGTLLTTFLSFVFVPSAYILVRKRGQKPLNSDHTTDQIINVTGYKAQAN</sequence>
<feature type="transmembrane region" description="Helical" evidence="1">
    <location>
        <begin position="883"/>
        <end position="903"/>
    </location>
</feature>
<dbReference type="GO" id="GO:0042910">
    <property type="term" value="F:xenobiotic transmembrane transporter activity"/>
    <property type="evidence" value="ECO:0007669"/>
    <property type="project" value="TreeGrafter"/>
</dbReference>
<keyword evidence="3" id="KW-1185">Reference proteome</keyword>
<evidence type="ECO:0000256" key="1">
    <source>
        <dbReference type="SAM" id="Phobius"/>
    </source>
</evidence>
<dbReference type="SUPFAM" id="SSF82693">
    <property type="entry name" value="Multidrug efflux transporter AcrB pore domain, PN1, PN2, PC1 and PC2 subdomains"/>
    <property type="match status" value="3"/>
</dbReference>
<dbReference type="PRINTS" id="PR00702">
    <property type="entry name" value="ACRIFLAVINRP"/>
</dbReference>
<dbReference type="Gene3D" id="3.30.2090.10">
    <property type="entry name" value="Multidrug efflux transporter AcrB TolC docking domain, DN and DC subdomains"/>
    <property type="match status" value="2"/>
</dbReference>
<dbReference type="Proteomes" id="UP000305675">
    <property type="component" value="Unassembled WGS sequence"/>
</dbReference>
<feature type="transmembrane region" description="Helical" evidence="1">
    <location>
        <begin position="335"/>
        <end position="354"/>
    </location>
</feature>
<dbReference type="Gene3D" id="3.30.70.1430">
    <property type="entry name" value="Multidrug efflux transporter AcrB pore domain"/>
    <property type="match status" value="2"/>
</dbReference>
<dbReference type="SUPFAM" id="SSF82714">
    <property type="entry name" value="Multidrug efflux transporter AcrB TolC docking domain, DN and DC subdomains"/>
    <property type="match status" value="2"/>
</dbReference>
<keyword evidence="1" id="KW-1133">Transmembrane helix</keyword>
<feature type="transmembrane region" description="Helical" evidence="1">
    <location>
        <begin position="387"/>
        <end position="410"/>
    </location>
</feature>
<dbReference type="PANTHER" id="PTHR32063:SF18">
    <property type="entry name" value="CATION EFFLUX SYSTEM PROTEIN"/>
    <property type="match status" value="1"/>
</dbReference>
<dbReference type="PANTHER" id="PTHR32063">
    <property type="match status" value="1"/>
</dbReference>
<dbReference type="OrthoDB" id="9757940at2"/>
<reference evidence="2 3" key="1">
    <citation type="submission" date="2019-04" db="EMBL/GenBank/DDBJ databases">
        <authorList>
            <person name="Hwang J.C."/>
        </authorList>
    </citation>
    <scope>NUCLEOTIDE SEQUENCE [LARGE SCALE GENOMIC DNA]</scope>
    <source>
        <strain evidence="2 3">IMCC35002</strain>
    </source>
</reference>
<dbReference type="SUPFAM" id="SSF82866">
    <property type="entry name" value="Multidrug efflux transporter AcrB transmembrane domain"/>
    <property type="match status" value="2"/>
</dbReference>
<dbReference type="Gene3D" id="1.20.1640.10">
    <property type="entry name" value="Multidrug efflux transporter AcrB transmembrane domain"/>
    <property type="match status" value="2"/>
</dbReference>